<dbReference type="InterPro" id="IPR001701">
    <property type="entry name" value="Glyco_hydro_9"/>
</dbReference>
<dbReference type="STRING" id="13333.W1PE09"/>
<dbReference type="SUPFAM" id="SSF48208">
    <property type="entry name" value="Six-hairpin glycosidases"/>
    <property type="match status" value="1"/>
</dbReference>
<gene>
    <name evidence="11" type="ORF">AMTR_s00007p00145080</name>
</gene>
<sequence>MYVSSFSHQFLLQGRVTEEPYWDAFRSNVETLLCQYIQKSGTSNARTTPGGLLWLNPWINLQYISTASFLLTVYSDFLSTARGGPRSLMCPAGQVQPSELLSFARSQVDYILGTNPKAVSYMVGYGSSYPWHVHHRGASIVSVKKDPTPVGCEDGLKIWFDNTGPDPNVIDGGVVGGPDENDAFGDNRSLMAQSQPAIYTTAPLVGVLAKLATMK</sequence>
<evidence type="ECO:0000256" key="5">
    <source>
        <dbReference type="ARBA" id="ARBA00023277"/>
    </source>
</evidence>
<dbReference type="InterPro" id="IPR012341">
    <property type="entry name" value="6hp_glycosidase-like_sf"/>
</dbReference>
<reference evidence="12" key="1">
    <citation type="journal article" date="2013" name="Science">
        <title>The Amborella genome and the evolution of flowering plants.</title>
        <authorList>
            <consortium name="Amborella Genome Project"/>
        </authorList>
    </citation>
    <scope>NUCLEOTIDE SEQUENCE [LARGE SCALE GENOMIC DNA]</scope>
</reference>
<dbReference type="InterPro" id="IPR018221">
    <property type="entry name" value="Glyco_hydro_9_His_AS"/>
</dbReference>
<dbReference type="HOGENOM" id="CLU_008926_5_1_1"/>
<dbReference type="GO" id="GO:0008810">
    <property type="term" value="F:cellulase activity"/>
    <property type="evidence" value="ECO:0007669"/>
    <property type="project" value="UniProtKB-EC"/>
</dbReference>
<keyword evidence="3 8" id="KW-0378">Hydrolase</keyword>
<dbReference type="Gene3D" id="1.50.10.10">
    <property type="match status" value="1"/>
</dbReference>
<feature type="domain" description="Glycoside hydrolase family 9" evidence="10">
    <location>
        <begin position="18"/>
        <end position="208"/>
    </location>
</feature>
<accession>W1PE09</accession>
<evidence type="ECO:0000259" key="10">
    <source>
        <dbReference type="Pfam" id="PF00759"/>
    </source>
</evidence>
<keyword evidence="4 9" id="KW-0136">Cellulose degradation</keyword>
<evidence type="ECO:0000256" key="7">
    <source>
        <dbReference type="ARBA" id="ARBA00023326"/>
    </source>
</evidence>
<dbReference type="EMBL" id="KI394011">
    <property type="protein sequence ID" value="ERN05290.1"/>
    <property type="molecule type" value="Genomic_DNA"/>
</dbReference>
<dbReference type="InterPro" id="IPR008928">
    <property type="entry name" value="6-hairpin_glycosidase_sf"/>
</dbReference>
<dbReference type="PROSITE" id="PS00592">
    <property type="entry name" value="GH9_2"/>
    <property type="match status" value="1"/>
</dbReference>
<evidence type="ECO:0000256" key="3">
    <source>
        <dbReference type="ARBA" id="ARBA00022801"/>
    </source>
</evidence>
<evidence type="ECO:0000256" key="1">
    <source>
        <dbReference type="ARBA" id="ARBA00000966"/>
    </source>
</evidence>
<protein>
    <recommendedName>
        <fullName evidence="9">Endoglucanase</fullName>
        <ecNumber evidence="9">3.2.1.4</ecNumber>
    </recommendedName>
</protein>
<keyword evidence="6 8" id="KW-0326">Glycosidase</keyword>
<comment type="similarity">
    <text evidence="2 8 9">Belongs to the glycosyl hydrolase 9 (cellulase E) family.</text>
</comment>
<dbReference type="Pfam" id="PF00759">
    <property type="entry name" value="Glyco_hydro_9"/>
    <property type="match status" value="1"/>
</dbReference>
<dbReference type="GO" id="GO:0030245">
    <property type="term" value="P:cellulose catabolic process"/>
    <property type="evidence" value="ECO:0007669"/>
    <property type="project" value="UniProtKB-KW"/>
</dbReference>
<evidence type="ECO:0000256" key="6">
    <source>
        <dbReference type="ARBA" id="ARBA00023295"/>
    </source>
</evidence>
<name>W1PE09_AMBTC</name>
<dbReference type="eggNOG" id="ENOG502QRF6">
    <property type="taxonomic scope" value="Eukaryota"/>
</dbReference>
<dbReference type="AlphaFoldDB" id="W1PE09"/>
<dbReference type="Gramene" id="ERN05290">
    <property type="protein sequence ID" value="ERN05290"/>
    <property type="gene ID" value="AMTR_s00007p00145080"/>
</dbReference>
<proteinExistence type="inferred from homology"/>
<keyword evidence="5 8" id="KW-0119">Carbohydrate metabolism</keyword>
<keyword evidence="7 8" id="KW-0624">Polysaccharide degradation</keyword>
<dbReference type="PANTHER" id="PTHR22298">
    <property type="entry name" value="ENDO-1,4-BETA-GLUCANASE"/>
    <property type="match status" value="1"/>
</dbReference>
<evidence type="ECO:0000313" key="11">
    <source>
        <dbReference type="EMBL" id="ERN05290.1"/>
    </source>
</evidence>
<dbReference type="Proteomes" id="UP000017836">
    <property type="component" value="Unassembled WGS sequence"/>
</dbReference>
<evidence type="ECO:0000256" key="9">
    <source>
        <dbReference type="RuleBase" id="RU361166"/>
    </source>
</evidence>
<feature type="active site" evidence="8">
    <location>
        <position position="134"/>
    </location>
</feature>
<dbReference type="EC" id="3.2.1.4" evidence="9"/>
<evidence type="ECO:0000256" key="2">
    <source>
        <dbReference type="ARBA" id="ARBA00007072"/>
    </source>
</evidence>
<comment type="catalytic activity">
    <reaction evidence="1 9">
        <text>Endohydrolysis of (1-&gt;4)-beta-D-glucosidic linkages in cellulose, lichenin and cereal beta-D-glucans.</text>
        <dbReference type="EC" id="3.2.1.4"/>
    </reaction>
</comment>
<evidence type="ECO:0000256" key="8">
    <source>
        <dbReference type="PROSITE-ProRule" id="PRU10059"/>
    </source>
</evidence>
<evidence type="ECO:0000313" key="12">
    <source>
        <dbReference type="Proteomes" id="UP000017836"/>
    </source>
</evidence>
<organism evidence="11 12">
    <name type="scientific">Amborella trichopoda</name>
    <dbReference type="NCBI Taxonomy" id="13333"/>
    <lineage>
        <taxon>Eukaryota</taxon>
        <taxon>Viridiplantae</taxon>
        <taxon>Streptophyta</taxon>
        <taxon>Embryophyta</taxon>
        <taxon>Tracheophyta</taxon>
        <taxon>Spermatophyta</taxon>
        <taxon>Magnoliopsida</taxon>
        <taxon>Amborellales</taxon>
        <taxon>Amborellaceae</taxon>
        <taxon>Amborella</taxon>
    </lineage>
</organism>
<dbReference type="OMA" id="PEAMSYM"/>
<evidence type="ECO:0000256" key="4">
    <source>
        <dbReference type="ARBA" id="ARBA00023001"/>
    </source>
</evidence>
<keyword evidence="12" id="KW-1185">Reference proteome</keyword>